<evidence type="ECO:0000313" key="2">
    <source>
        <dbReference type="Proteomes" id="UP000319837"/>
    </source>
</evidence>
<gene>
    <name evidence="1" type="ORF">CEQ21_04010</name>
</gene>
<sequence>MISRTWHGIVPLEKKEAFADYLNKTGVEESKSLAGNLAAHVKIVEQDKYAHFFLCTIWSTWDAIHLFAGSTPTIAVTHPEDEKYGLISDPIVIHQKVEAHENPFI</sequence>
<name>A0A553SSY3_NIACI</name>
<accession>A0A553SSY3</accession>
<dbReference type="AlphaFoldDB" id="A0A553SSY3"/>
<dbReference type="RefSeq" id="WP_185763521.1">
    <property type="nucleotide sequence ID" value="NZ_RIBP01000001.1"/>
</dbReference>
<reference evidence="2" key="1">
    <citation type="submission" date="2018-10" db="EMBL/GenBank/DDBJ databases">
        <title>FDA dAtabase for Regulatory Grade micrObial Sequences (FDA-ARGOS): Supporting development and validation of Infectious Disease Dx tests.</title>
        <authorList>
            <person name="Minogue T."/>
            <person name="Wolcott M."/>
            <person name="Wasieloski L."/>
            <person name="Aguilar W."/>
            <person name="Moore D."/>
            <person name="Tallon L."/>
            <person name="Sadzewicz L."/>
            <person name="Sengamalay N."/>
            <person name="Ott S."/>
            <person name="Godinez A."/>
            <person name="Nagaraj S."/>
            <person name="Vavikolanu K."/>
            <person name="Vyas G."/>
            <person name="Nadendla S."/>
            <person name="George J."/>
            <person name="Sichtig H."/>
        </authorList>
    </citation>
    <scope>NUCLEOTIDE SEQUENCE [LARGE SCALE GENOMIC DNA]</scope>
    <source>
        <strain evidence="2">FDAARGOS_343</strain>
    </source>
</reference>
<organism evidence="1 2">
    <name type="scientific">Niallia circulans</name>
    <name type="common">Bacillus circulans</name>
    <dbReference type="NCBI Taxonomy" id="1397"/>
    <lineage>
        <taxon>Bacteria</taxon>
        <taxon>Bacillati</taxon>
        <taxon>Bacillota</taxon>
        <taxon>Bacilli</taxon>
        <taxon>Bacillales</taxon>
        <taxon>Bacillaceae</taxon>
        <taxon>Niallia</taxon>
    </lineage>
</organism>
<evidence type="ECO:0008006" key="3">
    <source>
        <dbReference type="Google" id="ProtNLM"/>
    </source>
</evidence>
<dbReference type="EMBL" id="RIBP01000001">
    <property type="protein sequence ID" value="TRZ40113.1"/>
    <property type="molecule type" value="Genomic_DNA"/>
</dbReference>
<proteinExistence type="predicted"/>
<evidence type="ECO:0000313" key="1">
    <source>
        <dbReference type="EMBL" id="TRZ40113.1"/>
    </source>
</evidence>
<protein>
    <recommendedName>
        <fullName evidence="3">Antibiotic biosynthesis monooxygenase</fullName>
    </recommendedName>
</protein>
<dbReference type="Proteomes" id="UP000319837">
    <property type="component" value="Unassembled WGS sequence"/>
</dbReference>
<comment type="caution">
    <text evidence="1">The sequence shown here is derived from an EMBL/GenBank/DDBJ whole genome shotgun (WGS) entry which is preliminary data.</text>
</comment>